<sequence>MKKSTLGIGIAVLAVILLFYGCSKIDIEDTAQVSAPEPQSFVYTDTAQTFHIKGLPPKDWEAQPPANDQSPFIFTAPKNNGGTFKDNINIIRFAYEFPGEKDMTIDDYVVSATDGMETRKDFKLISQTKRDIAGYPAIVTTFQTTEYNNGTLLQFSQAIFKTEDEAYFITFSATPEGATTNEQVYTAFLDSLVIE</sequence>
<dbReference type="EMBL" id="PFRH01000114">
    <property type="protein sequence ID" value="PJC52306.1"/>
    <property type="molecule type" value="Genomic_DNA"/>
</dbReference>
<protein>
    <recommendedName>
        <fullName evidence="3">PsbP C-terminal domain-containing protein</fullName>
    </recommendedName>
</protein>
<gene>
    <name evidence="1" type="ORF">CO030_03570</name>
</gene>
<evidence type="ECO:0000313" key="1">
    <source>
        <dbReference type="EMBL" id="PJC52306.1"/>
    </source>
</evidence>
<reference evidence="2" key="1">
    <citation type="submission" date="2017-09" db="EMBL/GenBank/DDBJ databases">
        <title>Depth-based differentiation of microbial function through sediment-hosted aquifers and enrichment of novel symbionts in the deep terrestrial subsurface.</title>
        <authorList>
            <person name="Probst A.J."/>
            <person name="Ladd B."/>
            <person name="Jarett J.K."/>
            <person name="Geller-Mcgrath D.E."/>
            <person name="Sieber C.M.K."/>
            <person name="Emerson J.B."/>
            <person name="Anantharaman K."/>
            <person name="Thomas B.C."/>
            <person name="Malmstrom R."/>
            <person name="Stieglmeier M."/>
            <person name="Klingl A."/>
            <person name="Woyke T."/>
            <person name="Ryan C.M."/>
            <person name="Banfield J.F."/>
        </authorList>
    </citation>
    <scope>NUCLEOTIDE SEQUENCE [LARGE SCALE GENOMIC DNA]</scope>
</reference>
<evidence type="ECO:0000313" key="2">
    <source>
        <dbReference type="Proteomes" id="UP000231456"/>
    </source>
</evidence>
<dbReference type="AlphaFoldDB" id="A0A2M8F9C6"/>
<dbReference type="PROSITE" id="PS51257">
    <property type="entry name" value="PROKAR_LIPOPROTEIN"/>
    <property type="match status" value="1"/>
</dbReference>
<proteinExistence type="predicted"/>
<comment type="caution">
    <text evidence="1">The sequence shown here is derived from an EMBL/GenBank/DDBJ whole genome shotgun (WGS) entry which is preliminary data.</text>
</comment>
<evidence type="ECO:0008006" key="3">
    <source>
        <dbReference type="Google" id="ProtNLM"/>
    </source>
</evidence>
<accession>A0A2M8F9C6</accession>
<organism evidence="1 2">
    <name type="scientific">Candidatus Magasanikbacteria bacterium CG_4_9_14_0_2_um_filter_42_11</name>
    <dbReference type="NCBI Taxonomy" id="1974643"/>
    <lineage>
        <taxon>Bacteria</taxon>
        <taxon>Candidatus Magasanikiibacteriota</taxon>
    </lineage>
</organism>
<dbReference type="Gene3D" id="3.40.1000.10">
    <property type="entry name" value="Mog1/PsbP, alpha/beta/alpha sandwich"/>
    <property type="match status" value="1"/>
</dbReference>
<dbReference type="Proteomes" id="UP000231456">
    <property type="component" value="Unassembled WGS sequence"/>
</dbReference>
<name>A0A2M8F9C6_9BACT</name>